<feature type="region of interest" description="Disordered" evidence="3">
    <location>
        <begin position="1055"/>
        <end position="1084"/>
    </location>
</feature>
<comment type="subcellular location">
    <subcellularLocation>
        <location evidence="1">Cell envelope</location>
    </subcellularLocation>
</comment>
<dbReference type="Pfam" id="PF00395">
    <property type="entry name" value="SLH"/>
    <property type="match status" value="3"/>
</dbReference>
<dbReference type="GO" id="GO:0030313">
    <property type="term" value="C:cell envelope"/>
    <property type="evidence" value="ECO:0007669"/>
    <property type="project" value="UniProtKB-SubCell"/>
</dbReference>
<evidence type="ECO:0000259" key="5">
    <source>
        <dbReference type="PROSITE" id="PS51272"/>
    </source>
</evidence>
<feature type="chain" id="PRO_5012781303" description="SLH domain-containing protein" evidence="4">
    <location>
        <begin position="28"/>
        <end position="1470"/>
    </location>
</feature>
<evidence type="ECO:0000256" key="4">
    <source>
        <dbReference type="SAM" id="SignalP"/>
    </source>
</evidence>
<dbReference type="InterPro" id="IPR001119">
    <property type="entry name" value="SLH_dom"/>
</dbReference>
<feature type="domain" description="SLH" evidence="5">
    <location>
        <begin position="1416"/>
        <end position="1470"/>
    </location>
</feature>
<dbReference type="NCBIfam" id="TIGR02543">
    <property type="entry name" value="List_Bact_rpt"/>
    <property type="match status" value="1"/>
</dbReference>
<dbReference type="InterPro" id="IPR003343">
    <property type="entry name" value="Big_2"/>
</dbReference>
<dbReference type="Gene3D" id="2.60.40.4270">
    <property type="entry name" value="Listeria-Bacteroides repeat domain"/>
    <property type="match status" value="1"/>
</dbReference>
<protein>
    <recommendedName>
        <fullName evidence="5">SLH domain-containing protein</fullName>
    </recommendedName>
</protein>
<dbReference type="Gene3D" id="2.60.40.1080">
    <property type="match status" value="1"/>
</dbReference>
<accession>A0A212JM39</accession>
<proteinExistence type="predicted"/>
<evidence type="ECO:0000256" key="1">
    <source>
        <dbReference type="ARBA" id="ARBA00004196"/>
    </source>
</evidence>
<dbReference type="InterPro" id="IPR013378">
    <property type="entry name" value="InlB-like_B-rpt"/>
</dbReference>
<dbReference type="Pfam" id="PF02368">
    <property type="entry name" value="Big_2"/>
    <property type="match status" value="2"/>
</dbReference>
<dbReference type="SMART" id="SM00635">
    <property type="entry name" value="BID_2"/>
    <property type="match status" value="2"/>
</dbReference>
<evidence type="ECO:0000313" key="6">
    <source>
        <dbReference type="EMBL" id="SBW00496.1"/>
    </source>
</evidence>
<gene>
    <name evidence="6" type="ORF">KL86CLO1_11350</name>
</gene>
<keyword evidence="2" id="KW-0677">Repeat</keyword>
<feature type="signal peptide" evidence="4">
    <location>
        <begin position="1"/>
        <end position="27"/>
    </location>
</feature>
<name>A0A212JM39_9FIRM</name>
<sequence>MKIGKKLLSVALAACMVLTMLPTAAFAYTSGPIGNGNTFVLHTTAKLSGNTTVSNYTIGSNSVQWANNDSAQAIFTAWYPTYGNLDSNIGVQSLNVSNSPKPDLMMALPVTGTRTGGVTLQFKHVMHRLVVNLSKDGSVPDDLNDATIALKNMDGGASVDFKHGTVVGSYLGEAYPARANGAAIIIAPQTLQVGSDWIEVTIGTDYSQTFQVPAGSTNFISGEQTILNLQLQSDGIIFLGQSVMPWDANGDGSEDISTVALDIASVPALTAPTNPGWANSTPGIAKWDAVDNASGYTVQLFKNNSLVDTSDAGTALEYNFTSKIAENGNGDYIFNVYARGNGTTLPDSPLSGYSARYVYVKPDQDQAAVDAFKLQLEGITWTTKENTRQTIEDDIDPKLTNLMGPPYYCDMEYRITDVVPATPGQVGSFKVNFTLSKNAAIATTTVNGTIEALPTLPATVDSVTVSPDTATVQKGATQQFTVTVTGTNNPSQEVAWTVDGGTSSGTSISAGGVLTVGADETEPILTVWATSTADQTKSGIAEVTVIPLAAPGNPVWDDETSPHIAEWDAVADAAVYRVVLYNGNKQIGDVIETGTVTQYDFTNAITTAGYGSFAFEVQVKVNSGAFSRWSDRSAVLPLFSPVNSVTVSPTTAIVQKGATRQFTATVNATDGTAQTVIWELVGNTSANTSVSADGLLTVGADEMGTILNVTAVSTVDISKSSTAAVVVPSVETLANTLNNFGLTADVSGSTVTVTGTKAATDALSLIIPTGVKVLWKASLTGAADAPLILLNGDGIFELAGGEIVNTGTGGALSSWDTSLVISGGTASSASKIATVMTYHIGENAPALTMTGGNVISTSDDLSSCAISAGGQTVITGGTVTAGSGYQVVLSNAVVVYQRGLLSKISSGSLSASVAVSPSKTYAVPTETDGLTATGYSVLADHVTAQWNYSNSGWTGVQVDYSGSASGSWKVSYPAVQVVSGKHLLTYHSNGGEGATPFSTVYKGQSYTVSTNIFTRTNYTFTGWNTEANGTGTPYAEGATLTGGPGSEDIVLYAQWSPTGSGSNPGSPTAGSAATTLPTTTVSGSTATTTVMPAVSNGAATGSVTADQMSDALKKAQAAAGTNGTPNVTIQISGASGASSVGTTIPHASMQTLVSGGVGALTVSGPTGSVSFDAAALKTISGASGDVTVTVTKTNSSTLSAAAQALIGNHPVFTLGVTSGGSALSQFGGDVTVSVPYTPVSGEDTNAIVIYYISADGTPTLVPDARYDTATGTVIFTTTHFSAYAVGYNKVSFTDVSAAAWYADAVTFLSARGVTSGTTDTTFSPDATLTRGQFITMLLRAYGVATVTNPTDNFTDAGSTYYTGYLAAAKKLGITSGVGDNKFAPDNSITRQEMFTLLYNALKVLDKLPKGDNGKTLTDFTDSGSMASWAKEAMTVLVKSGTVSGSDGKLTPTSGSTRAQMAQVLYNLLSK</sequence>
<feature type="domain" description="SLH" evidence="5">
    <location>
        <begin position="1352"/>
        <end position="1411"/>
    </location>
</feature>
<dbReference type="EMBL" id="FLUN01000001">
    <property type="protein sequence ID" value="SBW00496.1"/>
    <property type="molecule type" value="Genomic_DNA"/>
</dbReference>
<organism evidence="6">
    <name type="scientific">uncultured Eubacteriales bacterium</name>
    <dbReference type="NCBI Taxonomy" id="172733"/>
    <lineage>
        <taxon>Bacteria</taxon>
        <taxon>Bacillati</taxon>
        <taxon>Bacillota</taxon>
        <taxon>Clostridia</taxon>
        <taxon>Eubacteriales</taxon>
        <taxon>environmental samples</taxon>
    </lineage>
</organism>
<dbReference type="PROSITE" id="PS51272">
    <property type="entry name" value="SLH"/>
    <property type="match status" value="3"/>
</dbReference>
<evidence type="ECO:0000256" key="2">
    <source>
        <dbReference type="ARBA" id="ARBA00022737"/>
    </source>
</evidence>
<reference evidence="6" key="1">
    <citation type="submission" date="2016-04" db="EMBL/GenBank/DDBJ databases">
        <authorList>
            <person name="Evans L.H."/>
            <person name="Alamgir A."/>
            <person name="Owens N."/>
            <person name="Weber N.D."/>
            <person name="Virtaneva K."/>
            <person name="Barbian K."/>
            <person name="Babar A."/>
            <person name="Rosenke K."/>
        </authorList>
    </citation>
    <scope>NUCLEOTIDE SEQUENCE</scope>
    <source>
        <strain evidence="6">86</strain>
    </source>
</reference>
<evidence type="ECO:0000256" key="3">
    <source>
        <dbReference type="SAM" id="MobiDB-lite"/>
    </source>
</evidence>
<dbReference type="InterPro" id="IPR042229">
    <property type="entry name" value="Listeria/Bacterioides_rpt_sf"/>
</dbReference>
<keyword evidence="4" id="KW-0732">Signal</keyword>
<dbReference type="Pfam" id="PF09479">
    <property type="entry name" value="Flg_new"/>
    <property type="match status" value="1"/>
</dbReference>
<feature type="domain" description="SLH" evidence="5">
    <location>
        <begin position="1288"/>
        <end position="1351"/>
    </location>
</feature>
<feature type="compositionally biased region" description="Low complexity" evidence="3">
    <location>
        <begin position="1056"/>
        <end position="1084"/>
    </location>
</feature>
<dbReference type="CDD" id="cd13121">
    <property type="entry name" value="BF2867_like_C"/>
    <property type="match status" value="1"/>
</dbReference>